<evidence type="ECO:0008006" key="2">
    <source>
        <dbReference type="Google" id="ProtNLM"/>
    </source>
</evidence>
<name>J9FNB9_9ZZZZ</name>
<comment type="caution">
    <text evidence="1">The sequence shown here is derived from an EMBL/GenBank/DDBJ whole genome shotgun (WGS) entry which is preliminary data.</text>
</comment>
<accession>J9FNB9</accession>
<dbReference type="EMBL" id="AMCI01005529">
    <property type="protein sequence ID" value="EJW95953.1"/>
    <property type="molecule type" value="Genomic_DNA"/>
</dbReference>
<dbReference type="AlphaFoldDB" id="J9FNB9"/>
<reference evidence="1" key="1">
    <citation type="journal article" date="2012" name="PLoS ONE">
        <title>Gene sets for utilization of primary and secondary nutrition supplies in the distal gut of endangered iberian lynx.</title>
        <authorList>
            <person name="Alcaide M."/>
            <person name="Messina E."/>
            <person name="Richter M."/>
            <person name="Bargiela R."/>
            <person name="Peplies J."/>
            <person name="Huws S.A."/>
            <person name="Newbold C.J."/>
            <person name="Golyshin P.N."/>
            <person name="Simon M.A."/>
            <person name="Lopez G."/>
            <person name="Yakimov M.M."/>
            <person name="Ferrer M."/>
        </authorList>
    </citation>
    <scope>NUCLEOTIDE SEQUENCE</scope>
</reference>
<evidence type="ECO:0000313" key="1">
    <source>
        <dbReference type="EMBL" id="EJW95953.1"/>
    </source>
</evidence>
<proteinExistence type="predicted"/>
<sequence>MALTAKQVQGDVYRMLRDSSLRKAITGGIYREGMRPRGSQTEDAIVIFSSGLAEEVQSGVVTIQLYSPDIAPWGNGVWVEDAARTEQLEQMAQQWVDSLTAQKSCYLFRLQQTIYTETDDEIHQHFVVVKLAYRYFNN</sequence>
<gene>
    <name evidence="1" type="ORF">EVA_15939</name>
</gene>
<organism evidence="1">
    <name type="scientific">gut metagenome</name>
    <dbReference type="NCBI Taxonomy" id="749906"/>
    <lineage>
        <taxon>unclassified sequences</taxon>
        <taxon>metagenomes</taxon>
        <taxon>organismal metagenomes</taxon>
    </lineage>
</organism>
<protein>
    <recommendedName>
        <fullName evidence="2">DUF3168 domain-containing protein</fullName>
    </recommendedName>
</protein>